<reference evidence="1 2" key="1">
    <citation type="journal article" date="2015" name="Sci. Rep.">
        <title>Unraveling adaptation of Pontibacter korlensis to radiation and infertility in desert through complete genome and comparative transcriptomic analysis.</title>
        <authorList>
            <person name="Dai J."/>
            <person name="Dai W."/>
            <person name="Qiu C."/>
            <person name="Yang Z."/>
            <person name="Zhang Y."/>
            <person name="Zhou M."/>
            <person name="Zhang L."/>
            <person name="Fang C."/>
            <person name="Gao Q."/>
            <person name="Yang Q."/>
            <person name="Li X."/>
            <person name="Wang Z."/>
            <person name="Wang Z."/>
            <person name="Jia Z."/>
            <person name="Chen X."/>
        </authorList>
    </citation>
    <scope>NUCLEOTIDE SEQUENCE [LARGE SCALE GENOMIC DNA]</scope>
    <source>
        <strain evidence="1 2">X14-1T</strain>
    </source>
</reference>
<proteinExistence type="predicted"/>
<dbReference type="HOGENOM" id="CLU_2684701_0_0_10"/>
<dbReference type="PATRIC" id="fig|400092.3.peg.5113"/>
<protein>
    <submittedName>
        <fullName evidence="1">Uncharacterized protein</fullName>
    </submittedName>
</protein>
<evidence type="ECO:0000313" key="1">
    <source>
        <dbReference type="EMBL" id="AKD05406.1"/>
    </source>
</evidence>
<dbReference type="Proteomes" id="UP000033109">
    <property type="component" value="Chromosome"/>
</dbReference>
<dbReference type="OrthoDB" id="5187906at2"/>
<dbReference type="AlphaFoldDB" id="A0A0E3UZI7"/>
<dbReference type="STRING" id="400092.PKOR_23175"/>
<keyword evidence="2" id="KW-1185">Reference proteome</keyword>
<dbReference type="KEGG" id="pko:PKOR_23175"/>
<sequence>MSVRLSLGWQCRVITLLSRTKHGKTYHFCHDYGYLLLEEVLIVSWQPYSAPSLEKIMAGVLFEAVRAHTLPAYF</sequence>
<organism evidence="1 2">
    <name type="scientific">Pontibacter korlensis</name>
    <dbReference type="NCBI Taxonomy" id="400092"/>
    <lineage>
        <taxon>Bacteria</taxon>
        <taxon>Pseudomonadati</taxon>
        <taxon>Bacteroidota</taxon>
        <taxon>Cytophagia</taxon>
        <taxon>Cytophagales</taxon>
        <taxon>Hymenobacteraceae</taxon>
        <taxon>Pontibacter</taxon>
    </lineage>
</organism>
<accession>A0A0E3UZI7</accession>
<name>A0A0E3UZI7_9BACT</name>
<evidence type="ECO:0000313" key="2">
    <source>
        <dbReference type="Proteomes" id="UP000033109"/>
    </source>
</evidence>
<dbReference type="RefSeq" id="WP_046313813.1">
    <property type="nucleotide sequence ID" value="NZ_CBCSCY010000084.1"/>
</dbReference>
<dbReference type="EMBL" id="CP009621">
    <property type="protein sequence ID" value="AKD05406.1"/>
    <property type="molecule type" value="Genomic_DNA"/>
</dbReference>
<gene>
    <name evidence="1" type="ORF">PKOR_23175</name>
</gene>